<feature type="transmembrane region" description="Helical" evidence="4">
    <location>
        <begin position="176"/>
        <end position="197"/>
    </location>
</feature>
<feature type="region of interest" description="Disordered" evidence="3">
    <location>
        <begin position="1"/>
        <end position="35"/>
    </location>
</feature>
<dbReference type="PROSITE" id="PS50850">
    <property type="entry name" value="MFS"/>
    <property type="match status" value="1"/>
</dbReference>
<feature type="transmembrane region" description="Helical" evidence="4">
    <location>
        <begin position="281"/>
        <end position="301"/>
    </location>
</feature>
<dbReference type="Gene3D" id="1.20.1250.20">
    <property type="entry name" value="MFS general substrate transporter like domains"/>
    <property type="match status" value="2"/>
</dbReference>
<accession>A0A7D8USA8</accession>
<protein>
    <submittedName>
        <fullName evidence="6">Aspyridones efflux protein apdF</fullName>
    </submittedName>
</protein>
<feature type="transmembrane region" description="Helical" evidence="4">
    <location>
        <begin position="313"/>
        <end position="334"/>
    </location>
</feature>
<organism evidence="6 7">
    <name type="scientific">Lachnellula cervina</name>
    <dbReference type="NCBI Taxonomy" id="1316786"/>
    <lineage>
        <taxon>Eukaryota</taxon>
        <taxon>Fungi</taxon>
        <taxon>Dikarya</taxon>
        <taxon>Ascomycota</taxon>
        <taxon>Pezizomycotina</taxon>
        <taxon>Leotiomycetes</taxon>
        <taxon>Helotiales</taxon>
        <taxon>Lachnaceae</taxon>
        <taxon>Lachnellula</taxon>
    </lineage>
</organism>
<dbReference type="Proteomes" id="UP000481288">
    <property type="component" value="Unassembled WGS sequence"/>
</dbReference>
<comment type="caution">
    <text evidence="6">The sequence shown here is derived from an EMBL/GenBank/DDBJ whole genome shotgun (WGS) entry which is preliminary data.</text>
</comment>
<dbReference type="PANTHER" id="PTHR11360:SF287">
    <property type="entry name" value="MFS MONOCARBOXYLATE TRANSPORTER"/>
    <property type="match status" value="1"/>
</dbReference>
<dbReference type="InterPro" id="IPR011701">
    <property type="entry name" value="MFS"/>
</dbReference>
<feature type="transmembrane region" description="Helical" evidence="4">
    <location>
        <begin position="44"/>
        <end position="68"/>
    </location>
</feature>
<evidence type="ECO:0000259" key="5">
    <source>
        <dbReference type="PROSITE" id="PS50850"/>
    </source>
</evidence>
<keyword evidence="4" id="KW-0472">Membrane</keyword>
<evidence type="ECO:0000256" key="4">
    <source>
        <dbReference type="SAM" id="Phobius"/>
    </source>
</evidence>
<name>A0A7D8USA8_9HELO</name>
<evidence type="ECO:0000256" key="2">
    <source>
        <dbReference type="ARBA" id="ARBA00006727"/>
    </source>
</evidence>
<feature type="transmembrane region" description="Helical" evidence="4">
    <location>
        <begin position="145"/>
        <end position="164"/>
    </location>
</feature>
<evidence type="ECO:0000256" key="3">
    <source>
        <dbReference type="SAM" id="MobiDB-lite"/>
    </source>
</evidence>
<keyword evidence="4" id="KW-1133">Transmembrane helix</keyword>
<keyword evidence="4" id="KW-0812">Transmembrane</keyword>
<feature type="transmembrane region" description="Helical" evidence="4">
    <location>
        <begin position="250"/>
        <end position="269"/>
    </location>
</feature>
<evidence type="ECO:0000256" key="1">
    <source>
        <dbReference type="ARBA" id="ARBA00004141"/>
    </source>
</evidence>
<dbReference type="InterPro" id="IPR020846">
    <property type="entry name" value="MFS_dom"/>
</dbReference>
<dbReference type="GO" id="GO:0016020">
    <property type="term" value="C:membrane"/>
    <property type="evidence" value="ECO:0007669"/>
    <property type="project" value="UniProtKB-SubCell"/>
</dbReference>
<comment type="subcellular location">
    <subcellularLocation>
        <location evidence="1">Membrane</location>
        <topology evidence="1">Multi-pass membrane protein</topology>
    </subcellularLocation>
</comment>
<dbReference type="InterPro" id="IPR050327">
    <property type="entry name" value="Proton-linked_MCT"/>
</dbReference>
<evidence type="ECO:0000313" key="6">
    <source>
        <dbReference type="EMBL" id="TVY54214.1"/>
    </source>
</evidence>
<gene>
    <name evidence="6" type="primary">apdF_7</name>
    <name evidence="6" type="ORF">LCER1_G005566</name>
</gene>
<dbReference type="SUPFAM" id="SSF103473">
    <property type="entry name" value="MFS general substrate transporter"/>
    <property type="match status" value="1"/>
</dbReference>
<comment type="similarity">
    <text evidence="2">Belongs to the major facilitator superfamily. Monocarboxylate porter (TC 2.A.1.13) family.</text>
</comment>
<dbReference type="InterPro" id="IPR036259">
    <property type="entry name" value="MFS_trans_sf"/>
</dbReference>
<dbReference type="GO" id="GO:0022857">
    <property type="term" value="F:transmembrane transporter activity"/>
    <property type="evidence" value="ECO:0007669"/>
    <property type="project" value="InterPro"/>
</dbReference>
<dbReference type="AlphaFoldDB" id="A0A7D8USA8"/>
<proteinExistence type="inferred from homology"/>
<reference evidence="6 7" key="1">
    <citation type="submission" date="2018-05" db="EMBL/GenBank/DDBJ databases">
        <title>Whole genome sequencing for identification of molecular markers to develop diagnostic detection tools for the regulated plant pathogen Lachnellula willkommii.</title>
        <authorList>
            <person name="Giroux E."/>
            <person name="Bilodeau G."/>
        </authorList>
    </citation>
    <scope>NUCLEOTIDE SEQUENCE [LARGE SCALE GENOMIC DNA]</scope>
    <source>
        <strain evidence="6 7">CBS 625.97</strain>
    </source>
</reference>
<sequence>MIDPSPAMSMQMRSSSEEEMGTQQPDERHGPEFSLPQADGGKDAWLFLAACFVVEALVWGFPFSFGIFQEYYSTHEPFSTEPSGIAIIGTTATVRPRLSLDTIMFSLLMTVIANTFQLTSKWAGLPIMSIALIAASYVSHVKNLILTQGILYAFGGSLVYYPALNSLDEWFIRRKGMAYGVMWAGTGVAGLIIPFVMNSLLGKYGFRTTLRIWATASIIISSPLIYFLRPRLPISAVSQPARHGLGFMRSTTFWLLLAGLTIESSGYFIPGIYLPSFARSLGLSTAIGTLLVSLVNASAVVSTIGMGMMIDRFHVTTVIMLSSVGAAVSVFLFWGLSGALPMLCLFSIFYGFFAGGFVSTMAGVVKLVKEGDENTDAGSVLGVLSVGRGIGAVVSGLSSEPLLSGSPWKGEAGLGYGSGYGGLIVFTGVTATLGSVGFMGKRLGWM</sequence>
<feature type="transmembrane region" description="Helical" evidence="4">
    <location>
        <begin position="123"/>
        <end position="139"/>
    </location>
</feature>
<feature type="transmembrane region" description="Helical" evidence="4">
    <location>
        <begin position="418"/>
        <end position="440"/>
    </location>
</feature>
<evidence type="ECO:0000313" key="7">
    <source>
        <dbReference type="Proteomes" id="UP000481288"/>
    </source>
</evidence>
<feature type="transmembrane region" description="Helical" evidence="4">
    <location>
        <begin position="377"/>
        <end position="398"/>
    </location>
</feature>
<feature type="transmembrane region" description="Helical" evidence="4">
    <location>
        <begin position="209"/>
        <end position="229"/>
    </location>
</feature>
<dbReference type="Pfam" id="PF07690">
    <property type="entry name" value="MFS_1"/>
    <property type="match status" value="1"/>
</dbReference>
<feature type="domain" description="Major facilitator superfamily (MFS) profile" evidence="5">
    <location>
        <begin position="252"/>
        <end position="446"/>
    </location>
</feature>
<feature type="transmembrane region" description="Helical" evidence="4">
    <location>
        <begin position="340"/>
        <end position="365"/>
    </location>
</feature>
<dbReference type="OrthoDB" id="2213137at2759"/>
<dbReference type="PANTHER" id="PTHR11360">
    <property type="entry name" value="MONOCARBOXYLATE TRANSPORTER"/>
    <property type="match status" value="1"/>
</dbReference>
<keyword evidence="7" id="KW-1185">Reference proteome</keyword>
<dbReference type="EMBL" id="QGMG01000363">
    <property type="protein sequence ID" value="TVY54214.1"/>
    <property type="molecule type" value="Genomic_DNA"/>
</dbReference>